<proteinExistence type="predicted"/>
<dbReference type="EMBL" id="CP002850">
    <property type="protein sequence ID" value="AEH62525.1"/>
    <property type="molecule type" value="Genomic_DNA"/>
</dbReference>
<keyword evidence="1 4" id="KW-0808">Transferase</keyword>
<reference evidence="4 5" key="1">
    <citation type="journal article" date="2011" name="J. Bacteriol.">
        <title>Genome sequence of the ethanol-producing Zymomonas mobilis subsp. mobilis lectotype strain ATCC 10988.</title>
        <authorList>
            <person name="Pappas K.M."/>
            <person name="Kouvelis V.N."/>
            <person name="Saunders E."/>
            <person name="Brettin T.S."/>
            <person name="Bruce D."/>
            <person name="Detter C."/>
            <person name="Balakireva M."/>
            <person name="Han C.S."/>
            <person name="Savvakis G."/>
            <person name="Kyrpides N.C."/>
            <person name="Typas M.A."/>
        </authorList>
    </citation>
    <scope>NUCLEOTIDE SEQUENCE [LARGE SCALE GENOMIC DNA]</scope>
    <source>
        <strain evidence="5">ATCC 10988 / DSM 424 / CCUG 17860 / LMG 404 / NCIMB 8938 / NRRL B-806 / ZM1</strain>
    </source>
</reference>
<accession>A0A0H3G5V7</accession>
<dbReference type="PROSITE" id="PS51186">
    <property type="entry name" value="GNAT"/>
    <property type="match status" value="1"/>
</dbReference>
<dbReference type="Proteomes" id="UP000001494">
    <property type="component" value="Chromosome"/>
</dbReference>
<feature type="domain" description="N-acetyltransferase" evidence="3">
    <location>
        <begin position="10"/>
        <end position="207"/>
    </location>
</feature>
<dbReference type="InterPro" id="IPR050680">
    <property type="entry name" value="YpeA/RimI_acetyltransf"/>
</dbReference>
<evidence type="ECO:0000313" key="5">
    <source>
        <dbReference type="Proteomes" id="UP000001494"/>
    </source>
</evidence>
<name>A0A0H3G5V7_ZYMMA</name>
<dbReference type="InterPro" id="IPR016181">
    <property type="entry name" value="Acyl_CoA_acyltransferase"/>
</dbReference>
<dbReference type="Pfam" id="PF00583">
    <property type="entry name" value="Acetyltransf_1"/>
    <property type="match status" value="1"/>
</dbReference>
<dbReference type="Gene3D" id="3.40.630.30">
    <property type="match status" value="1"/>
</dbReference>
<dbReference type="CDD" id="cd04301">
    <property type="entry name" value="NAT_SF"/>
    <property type="match status" value="1"/>
</dbReference>
<dbReference type="RefSeq" id="WP_014500654.1">
    <property type="nucleotide sequence ID" value="NC_017262.1"/>
</dbReference>
<evidence type="ECO:0000256" key="2">
    <source>
        <dbReference type="ARBA" id="ARBA00023315"/>
    </source>
</evidence>
<dbReference type="HOGENOM" id="CLU_105898_0_0_5"/>
<dbReference type="SUPFAM" id="SSF55729">
    <property type="entry name" value="Acyl-CoA N-acyltransferases (Nat)"/>
    <property type="match status" value="1"/>
</dbReference>
<protein>
    <submittedName>
        <fullName evidence="4">GCN5-related N-acetyltransferase</fullName>
    </submittedName>
</protein>
<gene>
    <name evidence="4" type="ordered locus">Zmob_0683</name>
</gene>
<evidence type="ECO:0000256" key="1">
    <source>
        <dbReference type="ARBA" id="ARBA00022679"/>
    </source>
</evidence>
<dbReference type="GO" id="GO:0016747">
    <property type="term" value="F:acyltransferase activity, transferring groups other than amino-acyl groups"/>
    <property type="evidence" value="ECO:0007669"/>
    <property type="project" value="InterPro"/>
</dbReference>
<dbReference type="AlphaFoldDB" id="A0A0H3G5V7"/>
<evidence type="ECO:0000259" key="3">
    <source>
        <dbReference type="PROSITE" id="PS51186"/>
    </source>
</evidence>
<dbReference type="InterPro" id="IPR000182">
    <property type="entry name" value="GNAT_dom"/>
</dbReference>
<dbReference type="KEGG" id="zmm:Zmob_0683"/>
<dbReference type="PANTHER" id="PTHR43420">
    <property type="entry name" value="ACETYLTRANSFERASE"/>
    <property type="match status" value="1"/>
</dbReference>
<dbReference type="OrthoDB" id="143110at2"/>
<sequence length="208" mass="23258">MSSSAPSPLAKIENFTLQDGVPPDNIPSALQLFWQAFERKLKIPLGPPEKGQEFLRHSMGDRSIVSAIRKDGKLLGVATYKSYRPNSLTQDLKHLFATYGKASGLFRGLLLSQLDQQPAADEMMVESICVDEKARSHGIGHALLGYIKEQATRQGMKRVILDVITKNERAHRLYSRLGYRDIRHHSVGLLSPIFGFKESIRMGLSLTQ</sequence>
<dbReference type="eggNOG" id="COG0456">
    <property type="taxonomic scope" value="Bacteria"/>
</dbReference>
<keyword evidence="2" id="KW-0012">Acyltransferase</keyword>
<evidence type="ECO:0000313" key="4">
    <source>
        <dbReference type="EMBL" id="AEH62525.1"/>
    </source>
</evidence>
<organism evidence="4 5">
    <name type="scientific">Zymomonas mobilis subsp. mobilis (strain ATCC 10988 / DSM 424 / LMG 404 / NCIMB 8938 / NRRL B-806 / ZM1)</name>
    <dbReference type="NCBI Taxonomy" id="555217"/>
    <lineage>
        <taxon>Bacteria</taxon>
        <taxon>Pseudomonadati</taxon>
        <taxon>Pseudomonadota</taxon>
        <taxon>Alphaproteobacteria</taxon>
        <taxon>Sphingomonadales</taxon>
        <taxon>Zymomonadaceae</taxon>
        <taxon>Zymomonas</taxon>
    </lineage>
</organism>